<feature type="region of interest" description="Disordered" evidence="1">
    <location>
        <begin position="54"/>
        <end position="80"/>
    </location>
</feature>
<dbReference type="Proteomes" id="UP000193240">
    <property type="component" value="Unassembled WGS sequence"/>
</dbReference>
<feature type="region of interest" description="Disordered" evidence="1">
    <location>
        <begin position="1"/>
        <end position="42"/>
    </location>
</feature>
<dbReference type="STRING" id="105696.A0A1Y2M5H3"/>
<dbReference type="InParanoid" id="A0A1Y2M5H3"/>
<protein>
    <submittedName>
        <fullName evidence="2">Uncharacterized protein</fullName>
    </submittedName>
</protein>
<dbReference type="AlphaFoldDB" id="A0A1Y2M5H3"/>
<feature type="compositionally biased region" description="Basic and acidic residues" evidence="1">
    <location>
        <begin position="1"/>
        <end position="14"/>
    </location>
</feature>
<feature type="compositionally biased region" description="Low complexity" evidence="1">
    <location>
        <begin position="122"/>
        <end position="133"/>
    </location>
</feature>
<reference evidence="2 3" key="1">
    <citation type="journal article" date="2017" name="Genome Announc.">
        <title>Genome sequence of the saprophytic ascomycete Epicoccum nigrum ICMP 19927 strain isolated from New Zealand.</title>
        <authorList>
            <person name="Fokin M."/>
            <person name="Fleetwood D."/>
            <person name="Weir B.S."/>
            <person name="Villas-Boas S.G."/>
        </authorList>
    </citation>
    <scope>NUCLEOTIDE SEQUENCE [LARGE SCALE GENOMIC DNA]</scope>
    <source>
        <strain evidence="2 3">ICMP 19927</strain>
    </source>
</reference>
<evidence type="ECO:0000256" key="1">
    <source>
        <dbReference type="SAM" id="MobiDB-lite"/>
    </source>
</evidence>
<accession>A0A1Y2M5H3</accession>
<dbReference type="EMBL" id="KZ107841">
    <property type="protein sequence ID" value="OSS50727.1"/>
    <property type="molecule type" value="Genomic_DNA"/>
</dbReference>
<name>A0A1Y2M5H3_EPING</name>
<sequence>MLAQDRHEGNENDGKQSAPRKQSRHSTKFMFIDSSNGGVNAKPDKVVRSFVMKSARTRRNWSTRPKSPKEQLLVDSNPTPLEHLSDYTVAPYDTAAVTELWSPRGFRKDSLWEDTALASPASSRDGGSFSTSSERQRGSSPTSGHTSPFPEYSYTENVNAWHTSSTYRDSFEVRFMESLDCLPVYLDTRSQ</sequence>
<gene>
    <name evidence="2" type="ORF">B5807_04500</name>
</gene>
<keyword evidence="3" id="KW-1185">Reference proteome</keyword>
<proteinExistence type="predicted"/>
<organism evidence="2 3">
    <name type="scientific">Epicoccum nigrum</name>
    <name type="common">Soil fungus</name>
    <name type="synonym">Epicoccum purpurascens</name>
    <dbReference type="NCBI Taxonomy" id="105696"/>
    <lineage>
        <taxon>Eukaryota</taxon>
        <taxon>Fungi</taxon>
        <taxon>Dikarya</taxon>
        <taxon>Ascomycota</taxon>
        <taxon>Pezizomycotina</taxon>
        <taxon>Dothideomycetes</taxon>
        <taxon>Pleosporomycetidae</taxon>
        <taxon>Pleosporales</taxon>
        <taxon>Pleosporineae</taxon>
        <taxon>Didymellaceae</taxon>
        <taxon>Epicoccum</taxon>
    </lineage>
</organism>
<evidence type="ECO:0000313" key="3">
    <source>
        <dbReference type="Proteomes" id="UP000193240"/>
    </source>
</evidence>
<feature type="region of interest" description="Disordered" evidence="1">
    <location>
        <begin position="117"/>
        <end position="151"/>
    </location>
</feature>
<evidence type="ECO:0000313" key="2">
    <source>
        <dbReference type="EMBL" id="OSS50727.1"/>
    </source>
</evidence>